<dbReference type="Proteomes" id="UP001219568">
    <property type="component" value="Unassembled WGS sequence"/>
</dbReference>
<comment type="caution">
    <text evidence="1">The sequence shown here is derived from an EMBL/GenBank/DDBJ whole genome shotgun (WGS) entry which is preliminary data.</text>
</comment>
<dbReference type="PANTHER" id="PTHR42110">
    <property type="entry name" value="L-ASPARAGINASE, PUTATIVE (AFU_ORTHOLOGUE AFUA_3G11890)-RELATED"/>
    <property type="match status" value="1"/>
</dbReference>
<gene>
    <name evidence="1" type="ORF">N7460_002265</name>
</gene>
<dbReference type="InterPro" id="IPR010349">
    <property type="entry name" value="Asparaginase_II"/>
</dbReference>
<dbReference type="EMBL" id="JAQJZL010000002">
    <property type="protein sequence ID" value="KAJ6051731.1"/>
    <property type="molecule type" value="Genomic_DNA"/>
</dbReference>
<accession>A0AAD6NCK2</accession>
<evidence type="ECO:0000313" key="1">
    <source>
        <dbReference type="EMBL" id="KAJ6051731.1"/>
    </source>
</evidence>
<reference evidence="1" key="1">
    <citation type="journal article" date="2023" name="IMA Fungus">
        <title>Comparative genomic study of the Penicillium genus elucidates a diverse pangenome and 15 lateral gene transfer events.</title>
        <authorList>
            <person name="Petersen C."/>
            <person name="Sorensen T."/>
            <person name="Nielsen M.R."/>
            <person name="Sondergaard T.E."/>
            <person name="Sorensen J.L."/>
            <person name="Fitzpatrick D.A."/>
            <person name="Frisvad J.C."/>
            <person name="Nielsen K.L."/>
        </authorList>
    </citation>
    <scope>NUCLEOTIDE SEQUENCE</scope>
    <source>
        <strain evidence="1">IBT 15450</strain>
    </source>
</reference>
<proteinExistence type="predicted"/>
<name>A0AAD6NCK2_PENCN</name>
<evidence type="ECO:0000313" key="2">
    <source>
        <dbReference type="Proteomes" id="UP001219568"/>
    </source>
</evidence>
<reference evidence="1" key="2">
    <citation type="submission" date="2023-01" db="EMBL/GenBank/DDBJ databases">
        <authorList>
            <person name="Petersen C."/>
        </authorList>
    </citation>
    <scope>NUCLEOTIDE SEQUENCE</scope>
    <source>
        <strain evidence="1">IBT 15450</strain>
    </source>
</reference>
<sequence>MRRPLQKDTITKNTITSTRGGVVENSHSVHAAITNTKGDLLYYVGDPHRLTLARSAAKPAQALAIVETGAVDKFKLDEGDLAFMCASNNSEERHIARARSMLHKIGAGELDLRCGGHIPLSDSVHRDWIKRDFVPGPVCSNCSGKHVGMIAGAKVLAGDDGDGDGVEGYHLPTHPIQLHVRRVVDEVCGLGLGDGPGDDTRDESVWGLDGCNLPAPAFELHYLARMNATFAAAADIMATNPSTFMGTRTEAMSRVFNAMWRHPGLVGGESRFCTLLMEAYGGLLIGKLGADGCYGIGVRECAATRKLGVEGPLGISVKIEDGNVSVLYCAVVEVLAQLGIGIGADGDGDGVPGILERFHYQRIFNTVGVETGVLAPCFQVRAV</sequence>
<keyword evidence="2" id="KW-1185">Reference proteome</keyword>
<dbReference type="Pfam" id="PF06089">
    <property type="entry name" value="Asparaginase_II"/>
    <property type="match status" value="1"/>
</dbReference>
<dbReference type="AlphaFoldDB" id="A0AAD6NCK2"/>
<protein>
    <recommendedName>
        <fullName evidence="3">L-asparaginase II</fullName>
    </recommendedName>
</protein>
<dbReference type="PANTHER" id="PTHR42110:SF1">
    <property type="entry name" value="L-ASPARAGINASE, PUTATIVE (AFU_ORTHOLOGUE AFUA_3G11890)-RELATED"/>
    <property type="match status" value="1"/>
</dbReference>
<organism evidence="1 2">
    <name type="scientific">Penicillium canescens</name>
    <dbReference type="NCBI Taxonomy" id="5083"/>
    <lineage>
        <taxon>Eukaryota</taxon>
        <taxon>Fungi</taxon>
        <taxon>Dikarya</taxon>
        <taxon>Ascomycota</taxon>
        <taxon>Pezizomycotina</taxon>
        <taxon>Eurotiomycetes</taxon>
        <taxon>Eurotiomycetidae</taxon>
        <taxon>Eurotiales</taxon>
        <taxon>Aspergillaceae</taxon>
        <taxon>Penicillium</taxon>
    </lineage>
</organism>
<evidence type="ECO:0008006" key="3">
    <source>
        <dbReference type="Google" id="ProtNLM"/>
    </source>
</evidence>